<evidence type="ECO:0000259" key="3">
    <source>
        <dbReference type="Pfam" id="PF08338"/>
    </source>
</evidence>
<dbReference type="Proteomes" id="UP000006659">
    <property type="component" value="Chromosome"/>
</dbReference>
<dbReference type="Gene3D" id="3.40.50.720">
    <property type="entry name" value="NAD(P)-binding Rossmann-like Domain"/>
    <property type="match status" value="1"/>
</dbReference>
<dbReference type="Pfam" id="PF01370">
    <property type="entry name" value="Epimerase"/>
    <property type="match status" value="1"/>
</dbReference>
<proteinExistence type="inferred from homology"/>
<evidence type="ECO:0000313" key="4">
    <source>
        <dbReference type="EMBL" id="AEK38031.1"/>
    </source>
</evidence>
<organism evidence="4 5">
    <name type="scientific">Corynebacterium variabile (strain DSM 44702 / CIP 107183 / JCM 12073 / NCIMB 30131)</name>
    <name type="common">Corynebacterium mooreparkense</name>
    <dbReference type="NCBI Taxonomy" id="858619"/>
    <lineage>
        <taxon>Bacteria</taxon>
        <taxon>Bacillati</taxon>
        <taxon>Actinomycetota</taxon>
        <taxon>Actinomycetes</taxon>
        <taxon>Mycobacteriales</taxon>
        <taxon>Corynebacteriaceae</taxon>
        <taxon>Corynebacterium</taxon>
    </lineage>
</organism>
<dbReference type="SUPFAM" id="SSF55961">
    <property type="entry name" value="Bet v1-like"/>
    <property type="match status" value="1"/>
</dbReference>
<dbReference type="SUPFAM" id="SSF51735">
    <property type="entry name" value="NAD(P)-binding Rossmann-fold domains"/>
    <property type="match status" value="1"/>
</dbReference>
<feature type="domain" description="NAD-dependent epimerase/dehydratase" evidence="2">
    <location>
        <begin position="221"/>
        <end position="421"/>
    </location>
</feature>
<comment type="similarity">
    <text evidence="1">Belongs to the NAD(P)-dependent epimerase/dehydratase family. SDR39U1 subfamily.</text>
</comment>
<dbReference type="NCBIfam" id="TIGR01777">
    <property type="entry name" value="yfcH"/>
    <property type="match status" value="1"/>
</dbReference>
<dbReference type="CDD" id="cd07820">
    <property type="entry name" value="SRPBCC_3"/>
    <property type="match status" value="1"/>
</dbReference>
<name>G0HHS7_CORVD</name>
<protein>
    <recommendedName>
        <fullName evidence="6">TIGR01777 family protein</fullName>
    </recommendedName>
</protein>
<accession>G0HHS7</accession>
<evidence type="ECO:0000313" key="5">
    <source>
        <dbReference type="Proteomes" id="UP000006659"/>
    </source>
</evidence>
<evidence type="ECO:0000259" key="2">
    <source>
        <dbReference type="Pfam" id="PF01370"/>
    </source>
</evidence>
<dbReference type="STRING" id="858619.CVAR_2692"/>
<dbReference type="InterPro" id="IPR023393">
    <property type="entry name" value="START-like_dom_sf"/>
</dbReference>
<dbReference type="Pfam" id="PF08338">
    <property type="entry name" value="DUF1731"/>
    <property type="match status" value="1"/>
</dbReference>
<dbReference type="KEGG" id="cva:CVAR_2692"/>
<evidence type="ECO:0008006" key="6">
    <source>
        <dbReference type="Google" id="ProtNLM"/>
    </source>
</evidence>
<dbReference type="eggNOG" id="COG4276">
    <property type="taxonomic scope" value="Bacteria"/>
</dbReference>
<dbReference type="InterPro" id="IPR001509">
    <property type="entry name" value="Epimerase_deHydtase"/>
</dbReference>
<dbReference type="InterPro" id="IPR036291">
    <property type="entry name" value="NAD(P)-bd_dom_sf"/>
</dbReference>
<evidence type="ECO:0000256" key="1">
    <source>
        <dbReference type="ARBA" id="ARBA00009353"/>
    </source>
</evidence>
<dbReference type="Gene3D" id="3.30.530.20">
    <property type="match status" value="1"/>
</dbReference>
<dbReference type="HOGENOM" id="CLU_047373_4_0_11"/>
<dbReference type="InterPro" id="IPR013549">
    <property type="entry name" value="DUF1731"/>
</dbReference>
<dbReference type="EMBL" id="CP002917">
    <property type="protein sequence ID" value="AEK38031.1"/>
    <property type="molecule type" value="Genomic_DNA"/>
</dbReference>
<gene>
    <name evidence="4" type="ordered locus">CVAR_2692</name>
</gene>
<dbReference type="InterPro" id="IPR010099">
    <property type="entry name" value="SDR39U1"/>
</dbReference>
<dbReference type="PANTHER" id="PTHR11092:SF0">
    <property type="entry name" value="EPIMERASE FAMILY PROTEIN SDR39U1"/>
    <property type="match status" value="1"/>
</dbReference>
<dbReference type="PANTHER" id="PTHR11092">
    <property type="entry name" value="SUGAR NUCLEOTIDE EPIMERASE RELATED"/>
    <property type="match status" value="1"/>
</dbReference>
<feature type="domain" description="DUF1731" evidence="3">
    <location>
        <begin position="460"/>
        <end position="507"/>
    </location>
</feature>
<sequence>MLQGVELALRIGPVDEGRDLRAVQIRGAQMGGVRVVHGVLPGRRGGFARVDVQSNRVPLTCMRPTTALTARTTTHEFETQLPHPADDVWDWHTRPGAVVRLTPGFARMRVRSEASDLRDGTTTFSLPGRLTWEARHDPEGYAEGRSFVDDCVNRPFRFTGWHHEHLITDSGDGTSTVTDRITSRVPASTLARIAAYRRRQLTDDLAHLAEFRELDTPPLTIAVSGASGLVGTQLVALLRTAGHTVIPLVRNHSGEGRHWDPASPAPDLLNGVDAVIHLAGAPIFGRFTDSHKAAIRDSRVGPTRRLAEVAASCGVKVFVSASAVGFYGASRPEPVGEDASRGEGFLADVVADWEHDCTAAAESGVRVVNIRTGLVLGGGAPLLSLLGASSRVGGGRLGSGKQHFPWIGVDDLADIYHRAVVDSSLVGPVNAVAPEDITEGEFAATLAEAQKVRVPLRVPVPAVGPAVLLGKEGAAELALADQHARPVVLTSLGHRYRFTTARDLLAHELG</sequence>
<dbReference type="eggNOG" id="COG1090">
    <property type="taxonomic scope" value="Bacteria"/>
</dbReference>
<dbReference type="AlphaFoldDB" id="G0HHS7"/>
<reference evidence="4 5" key="1">
    <citation type="journal article" date="2011" name="BMC Genomics">
        <title>Complete genome sequence of Corynebacterium variabile DSM 44702 isolated from the surface of smear-ripened cheeses and insights into cheese ripening and flavor generation.</title>
        <authorList>
            <person name="Schroeder J."/>
            <person name="Maus I."/>
            <person name="Trost E."/>
            <person name="Tauch A."/>
        </authorList>
    </citation>
    <scope>NUCLEOTIDE SEQUENCE [LARGE SCALE GENOMIC DNA]</scope>
    <source>
        <strain evidence="5">DSM 44702 / JCM 12073 / NCIMB 30131</strain>
    </source>
</reference>